<accession>A0A1L4BT66</accession>
<evidence type="ECO:0000313" key="3">
    <source>
        <dbReference type="Proteomes" id="UP000184222"/>
    </source>
</evidence>
<dbReference type="STRING" id="573570.F7310_06560"/>
<evidence type="ECO:0000256" key="1">
    <source>
        <dbReference type="SAM" id="Phobius"/>
    </source>
</evidence>
<keyword evidence="3" id="KW-1185">Reference proteome</keyword>
<sequence length="100" mass="11358">MKLKCCAINLFNFSNIDLEKYISNLFKIIFVLITAFLVLHLYVLSSMFKLGVISTDTFVITGIVYLLKFSISLGLVRAFLEIPVVLNKIYKSLQDNSSNN</sequence>
<dbReference type="EMBL" id="CP016796">
    <property type="protein sequence ID" value="API87038.1"/>
    <property type="molecule type" value="Genomic_DNA"/>
</dbReference>
<reference evidence="2 3" key="1">
    <citation type="journal article" date="2016" name="Appl. Environ. Microbiol.">
        <title>Whole genome relationships among Francisella bacteria of diverse origin define new species and provide specific regions for detection.</title>
        <authorList>
            <person name="Challacombe J.F."/>
            <person name="Petersen J.M."/>
            <person name="Gallegos-Graves V."/>
            <person name="Hodge D."/>
            <person name="Pillai S."/>
            <person name="Kuske C.R."/>
        </authorList>
    </citation>
    <scope>NUCLEOTIDE SEQUENCE [LARGE SCALE GENOMIC DNA]</scope>
    <source>
        <strain evidence="3">TX07-7310</strain>
    </source>
</reference>
<dbReference type="RefSeq" id="WP_072712682.1">
    <property type="nucleotide sequence ID" value="NZ_CP016796.1"/>
</dbReference>
<protein>
    <submittedName>
        <fullName evidence="2">Uncharacterized protein</fullName>
    </submittedName>
</protein>
<dbReference type="AlphaFoldDB" id="A0A1L4BT66"/>
<keyword evidence="1" id="KW-0812">Transmembrane</keyword>
<proteinExistence type="predicted"/>
<dbReference type="KEGG" id="frx:F7310_06560"/>
<dbReference type="OrthoDB" id="9844008at2"/>
<gene>
    <name evidence="2" type="ORF">F7310_06560</name>
</gene>
<feature type="transmembrane region" description="Helical" evidence="1">
    <location>
        <begin position="21"/>
        <end position="42"/>
    </location>
</feature>
<dbReference type="Proteomes" id="UP000184222">
    <property type="component" value="Chromosome"/>
</dbReference>
<keyword evidence="1" id="KW-0472">Membrane</keyword>
<evidence type="ECO:0000313" key="2">
    <source>
        <dbReference type="EMBL" id="API87038.1"/>
    </source>
</evidence>
<keyword evidence="1" id="KW-1133">Transmembrane helix</keyword>
<organism evidence="2 3">
    <name type="scientific">Francisella uliginis</name>
    <dbReference type="NCBI Taxonomy" id="573570"/>
    <lineage>
        <taxon>Bacteria</taxon>
        <taxon>Pseudomonadati</taxon>
        <taxon>Pseudomonadota</taxon>
        <taxon>Gammaproteobacteria</taxon>
        <taxon>Thiotrichales</taxon>
        <taxon>Francisellaceae</taxon>
        <taxon>Francisella</taxon>
    </lineage>
</organism>
<name>A0A1L4BT66_9GAMM</name>